<evidence type="ECO:0000313" key="1">
    <source>
        <dbReference type="EMBL" id="KAK9679480.1"/>
    </source>
</evidence>
<dbReference type="Proteomes" id="UP001458880">
    <property type="component" value="Unassembled WGS sequence"/>
</dbReference>
<keyword evidence="2" id="KW-1185">Reference proteome</keyword>
<dbReference type="AlphaFoldDB" id="A0AAW1HSI4"/>
<organism evidence="1 2">
    <name type="scientific">Popillia japonica</name>
    <name type="common">Japanese beetle</name>
    <dbReference type="NCBI Taxonomy" id="7064"/>
    <lineage>
        <taxon>Eukaryota</taxon>
        <taxon>Metazoa</taxon>
        <taxon>Ecdysozoa</taxon>
        <taxon>Arthropoda</taxon>
        <taxon>Hexapoda</taxon>
        <taxon>Insecta</taxon>
        <taxon>Pterygota</taxon>
        <taxon>Neoptera</taxon>
        <taxon>Endopterygota</taxon>
        <taxon>Coleoptera</taxon>
        <taxon>Polyphaga</taxon>
        <taxon>Scarabaeiformia</taxon>
        <taxon>Scarabaeidae</taxon>
        <taxon>Rutelinae</taxon>
        <taxon>Popillia</taxon>
    </lineage>
</organism>
<comment type="caution">
    <text evidence="1">The sequence shown here is derived from an EMBL/GenBank/DDBJ whole genome shotgun (WGS) entry which is preliminary data.</text>
</comment>
<evidence type="ECO:0000313" key="2">
    <source>
        <dbReference type="Proteomes" id="UP001458880"/>
    </source>
</evidence>
<name>A0AAW1HSI4_POPJA</name>
<accession>A0AAW1HSI4</accession>
<gene>
    <name evidence="1" type="ORF">QE152_g39975</name>
</gene>
<sequence length="119" mass="12868">MPRQTNKKNGENNMAVTRLTGAVSAGTDNVIVTVPSDTTFAERTRYDVALSAPVAVAAYNLPVVIEIDGDTTTTYPVTRLGLGNAVFGQTIRKDGKLVLYYTDNGTFTDLRHKDYPGRG</sequence>
<protein>
    <submittedName>
        <fullName evidence="1">Uncharacterized protein</fullName>
    </submittedName>
</protein>
<reference evidence="1 2" key="1">
    <citation type="journal article" date="2024" name="BMC Genomics">
        <title>De novo assembly and annotation of Popillia japonica's genome with initial clues to its potential as an invasive pest.</title>
        <authorList>
            <person name="Cucini C."/>
            <person name="Boschi S."/>
            <person name="Funari R."/>
            <person name="Cardaioli E."/>
            <person name="Iannotti N."/>
            <person name="Marturano G."/>
            <person name="Paoli F."/>
            <person name="Bruttini M."/>
            <person name="Carapelli A."/>
            <person name="Frati F."/>
            <person name="Nardi F."/>
        </authorList>
    </citation>
    <scope>NUCLEOTIDE SEQUENCE [LARGE SCALE GENOMIC DNA]</scope>
    <source>
        <strain evidence="1">DMR45628</strain>
    </source>
</reference>
<proteinExistence type="predicted"/>
<dbReference type="EMBL" id="JASPKY010001015">
    <property type="protein sequence ID" value="KAK9679480.1"/>
    <property type="molecule type" value="Genomic_DNA"/>
</dbReference>